<dbReference type="InterPro" id="IPR004838">
    <property type="entry name" value="NHTrfase_class1_PyrdxlP-BS"/>
</dbReference>
<dbReference type="Gene3D" id="3.90.1150.10">
    <property type="entry name" value="Aspartate Aminotransferase, domain 1"/>
    <property type="match status" value="1"/>
</dbReference>
<dbReference type="InterPro" id="IPR004839">
    <property type="entry name" value="Aminotransferase_I/II_large"/>
</dbReference>
<dbReference type="PROSITE" id="PS00105">
    <property type="entry name" value="AA_TRANSFER_CLASS_1"/>
    <property type="match status" value="1"/>
</dbReference>
<evidence type="ECO:0000256" key="5">
    <source>
        <dbReference type="ARBA" id="ARBA00022898"/>
    </source>
</evidence>
<protein>
    <recommendedName>
        <fullName evidence="6">Aminotransferase</fullName>
        <ecNumber evidence="6">2.6.1.-</ecNumber>
    </recommendedName>
</protein>
<evidence type="ECO:0000256" key="6">
    <source>
        <dbReference type="RuleBase" id="RU000481"/>
    </source>
</evidence>
<name>A0A662DNK2_UNCAE</name>
<sequence>MKTKQAERMERIALSGIRKVFDKVGELEAKGIGVVHLEIGRPDFDTPVHIKEAAKKALDEGFVHYTPNSGVKELREAISEKLSRDNGIEVDPEKEIIVTTGTSEAIFISIMATLNPGDEVIVPDPMFVYYADWAEFAEAKTVPLPLREENGYKIDPEDIEKRITPHTKMLIINSPHNPTGCVFDKDTLEAIANIAKKHDLLVLSDEIYEKILYDGAKHYSIASFPGMKERTLTINGFSKAYSMTGWRIGYVATSEDLIPSLMKVHQHIATCATSFAQKGALSALTGSSDCVEEMVKEFSRRRKLVLDYLDEMEGVTYVKPTGAFYVFPSIKGLGVSDEEVADYLLKEARVAVVPGRCFGKSGQDHIRIAYSTSYDNLEKGLERMSKALRKIR</sequence>
<gene>
    <name evidence="8" type="ORF">DRJ04_00360</name>
</gene>
<dbReference type="GO" id="GO:0008483">
    <property type="term" value="F:transaminase activity"/>
    <property type="evidence" value="ECO:0007669"/>
    <property type="project" value="UniProtKB-KW"/>
</dbReference>
<dbReference type="CDD" id="cd00609">
    <property type="entry name" value="AAT_like"/>
    <property type="match status" value="1"/>
</dbReference>
<dbReference type="SUPFAM" id="SSF53383">
    <property type="entry name" value="PLP-dependent transferases"/>
    <property type="match status" value="1"/>
</dbReference>
<evidence type="ECO:0000259" key="7">
    <source>
        <dbReference type="Pfam" id="PF00155"/>
    </source>
</evidence>
<dbReference type="GO" id="GO:0030170">
    <property type="term" value="F:pyridoxal phosphate binding"/>
    <property type="evidence" value="ECO:0007669"/>
    <property type="project" value="InterPro"/>
</dbReference>
<dbReference type="Proteomes" id="UP000280417">
    <property type="component" value="Unassembled WGS sequence"/>
</dbReference>
<dbReference type="InterPro" id="IPR015424">
    <property type="entry name" value="PyrdxlP-dep_Trfase"/>
</dbReference>
<keyword evidence="3 6" id="KW-0032">Aminotransferase</keyword>
<organism evidence="8 9">
    <name type="scientific">Aerophobetes bacterium</name>
    <dbReference type="NCBI Taxonomy" id="2030807"/>
    <lineage>
        <taxon>Bacteria</taxon>
        <taxon>Candidatus Aerophobota</taxon>
    </lineage>
</organism>
<comment type="caution">
    <text evidence="8">The sequence shown here is derived from an EMBL/GenBank/DDBJ whole genome shotgun (WGS) entry which is preliminary data.</text>
</comment>
<reference evidence="8 9" key="1">
    <citation type="submission" date="2018-06" db="EMBL/GenBank/DDBJ databases">
        <title>Extensive metabolic versatility and redundancy in microbially diverse, dynamic hydrothermal sediments.</title>
        <authorList>
            <person name="Dombrowski N."/>
            <person name="Teske A."/>
            <person name="Baker B.J."/>
        </authorList>
    </citation>
    <scope>NUCLEOTIDE SEQUENCE [LARGE SCALE GENOMIC DNA]</scope>
    <source>
        <strain evidence="8">B3_G15</strain>
    </source>
</reference>
<feature type="domain" description="Aminotransferase class I/classII large" evidence="7">
    <location>
        <begin position="34"/>
        <end position="383"/>
    </location>
</feature>
<keyword evidence="4 6" id="KW-0808">Transferase</keyword>
<dbReference type="FunFam" id="3.40.640.10:FF:000033">
    <property type="entry name" value="Aspartate aminotransferase"/>
    <property type="match status" value="1"/>
</dbReference>
<evidence type="ECO:0000313" key="8">
    <source>
        <dbReference type="EMBL" id="RLE15446.1"/>
    </source>
</evidence>
<dbReference type="InterPro" id="IPR015421">
    <property type="entry name" value="PyrdxlP-dep_Trfase_major"/>
</dbReference>
<dbReference type="Pfam" id="PF00155">
    <property type="entry name" value="Aminotran_1_2"/>
    <property type="match status" value="1"/>
</dbReference>
<evidence type="ECO:0000256" key="2">
    <source>
        <dbReference type="ARBA" id="ARBA00007441"/>
    </source>
</evidence>
<evidence type="ECO:0000256" key="1">
    <source>
        <dbReference type="ARBA" id="ARBA00001933"/>
    </source>
</evidence>
<dbReference type="GO" id="GO:0006520">
    <property type="term" value="P:amino acid metabolic process"/>
    <property type="evidence" value="ECO:0007669"/>
    <property type="project" value="InterPro"/>
</dbReference>
<dbReference type="InterPro" id="IPR050596">
    <property type="entry name" value="AspAT/PAT-like"/>
</dbReference>
<evidence type="ECO:0000256" key="4">
    <source>
        <dbReference type="ARBA" id="ARBA00022679"/>
    </source>
</evidence>
<comment type="similarity">
    <text evidence="2 6">Belongs to the class-I pyridoxal-phosphate-dependent aminotransferase family.</text>
</comment>
<keyword evidence="5" id="KW-0663">Pyridoxal phosphate</keyword>
<evidence type="ECO:0000256" key="3">
    <source>
        <dbReference type="ARBA" id="ARBA00022576"/>
    </source>
</evidence>
<dbReference type="PANTHER" id="PTHR46383:SF3">
    <property type="entry name" value="ASPARTATE AMINOTRANSFERASE-RELATED"/>
    <property type="match status" value="1"/>
</dbReference>
<dbReference type="InterPro" id="IPR015422">
    <property type="entry name" value="PyrdxlP-dep_Trfase_small"/>
</dbReference>
<accession>A0A662DNK2</accession>
<dbReference type="EMBL" id="QMQA01000004">
    <property type="protein sequence ID" value="RLE15446.1"/>
    <property type="molecule type" value="Genomic_DNA"/>
</dbReference>
<proteinExistence type="inferred from homology"/>
<dbReference type="Gene3D" id="3.40.640.10">
    <property type="entry name" value="Type I PLP-dependent aspartate aminotransferase-like (Major domain)"/>
    <property type="match status" value="1"/>
</dbReference>
<dbReference type="PANTHER" id="PTHR46383">
    <property type="entry name" value="ASPARTATE AMINOTRANSFERASE"/>
    <property type="match status" value="1"/>
</dbReference>
<dbReference type="AlphaFoldDB" id="A0A662DNK2"/>
<comment type="cofactor">
    <cofactor evidence="1 6">
        <name>pyridoxal 5'-phosphate</name>
        <dbReference type="ChEBI" id="CHEBI:597326"/>
    </cofactor>
</comment>
<dbReference type="EC" id="2.6.1.-" evidence="6"/>
<evidence type="ECO:0000313" key="9">
    <source>
        <dbReference type="Proteomes" id="UP000280417"/>
    </source>
</evidence>